<gene>
    <name evidence="2" type="ORF">HMPREF9440_01117</name>
</gene>
<evidence type="ECO:0000313" key="3">
    <source>
        <dbReference type="Proteomes" id="UP000004956"/>
    </source>
</evidence>
<reference evidence="2 3" key="1">
    <citation type="submission" date="2011-11" db="EMBL/GenBank/DDBJ databases">
        <authorList>
            <person name="Weinstock G."/>
            <person name="Sodergren E."/>
            <person name="Clifton S."/>
            <person name="Fulton L."/>
            <person name="Fulton B."/>
            <person name="Courtney L."/>
            <person name="Fronick C."/>
            <person name="Harrison M."/>
            <person name="Strong C."/>
            <person name="Farmer C."/>
            <person name="Delahaunty K."/>
            <person name="Markovic C."/>
            <person name="Hall O."/>
            <person name="Minx P."/>
            <person name="Tomlinson C."/>
            <person name="Mitreva M."/>
            <person name="Hou S."/>
            <person name="Chen J."/>
            <person name="Wollam A."/>
            <person name="Pepin K.H."/>
            <person name="Johnson M."/>
            <person name="Bhonagiri V."/>
            <person name="Zhang X."/>
            <person name="Suruliraj S."/>
            <person name="Warren W."/>
            <person name="Chinwalla A."/>
            <person name="Mardis E.R."/>
            <person name="Wilson R.K."/>
        </authorList>
    </citation>
    <scope>NUCLEOTIDE SEQUENCE [LARGE SCALE GENOMIC DNA]</scope>
    <source>
        <strain evidence="2 3">YIT 11816</strain>
    </source>
</reference>
<sequence length="169" mass="18681">MDEGFKHGAGRAGIRGISLHSSPLRVTGFARFSLAGGLREALSIGRTDRERVAGGRNAAPEDSLRISRRLVSAERMSFCRSNLSGRCFGRKKRTPERLEEDDPRSLPNLSANPRKCREKEAKKGRKVRVRLPYVRADGGEALRSDPRGANGGNALKFEAFQEQNFVDLS</sequence>
<proteinExistence type="predicted"/>
<feature type="region of interest" description="Disordered" evidence="1">
    <location>
        <begin position="90"/>
        <end position="123"/>
    </location>
</feature>
<dbReference type="HOGENOM" id="CLU_1577695_0_0_4"/>
<accession>H3KEF2</accession>
<dbReference type="EMBL" id="AFBQ01000153">
    <property type="protein sequence ID" value="EHY31507.1"/>
    <property type="molecule type" value="Genomic_DNA"/>
</dbReference>
<organism evidence="2 3">
    <name type="scientific">Sutterella parvirubra YIT 11816</name>
    <dbReference type="NCBI Taxonomy" id="762967"/>
    <lineage>
        <taxon>Bacteria</taxon>
        <taxon>Pseudomonadati</taxon>
        <taxon>Pseudomonadota</taxon>
        <taxon>Betaproteobacteria</taxon>
        <taxon>Burkholderiales</taxon>
        <taxon>Sutterellaceae</taxon>
        <taxon>Sutterella</taxon>
    </lineage>
</organism>
<dbReference type="Proteomes" id="UP000004956">
    <property type="component" value="Unassembled WGS sequence"/>
</dbReference>
<dbReference type="AlphaFoldDB" id="H3KEF2"/>
<dbReference type="STRING" id="762967.HMPREF9440_01117"/>
<evidence type="ECO:0000256" key="1">
    <source>
        <dbReference type="SAM" id="MobiDB-lite"/>
    </source>
</evidence>
<name>H3KEF2_9BURK</name>
<dbReference type="PATRIC" id="fig|762967.3.peg.884"/>
<keyword evidence="3" id="KW-1185">Reference proteome</keyword>
<comment type="caution">
    <text evidence="2">The sequence shown here is derived from an EMBL/GenBank/DDBJ whole genome shotgun (WGS) entry which is preliminary data.</text>
</comment>
<evidence type="ECO:0000313" key="2">
    <source>
        <dbReference type="EMBL" id="EHY31507.1"/>
    </source>
</evidence>
<protein>
    <submittedName>
        <fullName evidence="2">Uncharacterized protein</fullName>
    </submittedName>
</protein>